<evidence type="ECO:0000313" key="3">
    <source>
        <dbReference type="Proteomes" id="UP001228690"/>
    </source>
</evidence>
<name>A0ABY8MF41_9SPIO</name>
<proteinExistence type="predicted"/>
<dbReference type="PANTHER" id="PTHR43236">
    <property type="entry name" value="ANTITOXIN HIGA1"/>
    <property type="match status" value="1"/>
</dbReference>
<sequence length="317" mass="37143">MAKQSFRQTWHDPPKQKADELPASILKPEAIAQRECRLEDFISLEELEKVTQRLPPDFSQRFQQFKGKYKIPCANELEQIEEHTQNTAQRIKHDHPFLLQNISYFLYQNGILLFCVPQKLFQGIKTRDGLCFIPEKETDYPIIIISEKAATPRRRFFTIAHEVYHLLAGDGEDCADKFAGSMLISKQEIIQVLQLDEKSPQIERSELEEALHTLYHWFPVSLECIIFTLADYQLISKDIKKTYSGKPNAKKRQQMIKSWDVPPDLEEITDIRNLLTTHKTDRNTGELYRNISEFPDIEISEDFDEEMPVGTWQRLEQ</sequence>
<gene>
    <name evidence="2" type="ORF">P0082_08975</name>
</gene>
<dbReference type="Gene3D" id="1.10.10.2910">
    <property type="match status" value="1"/>
</dbReference>
<dbReference type="Proteomes" id="UP001228690">
    <property type="component" value="Chromosome"/>
</dbReference>
<feature type="compositionally biased region" description="Basic and acidic residues" evidence="1">
    <location>
        <begin position="9"/>
        <end position="20"/>
    </location>
</feature>
<accession>A0ABY8MF41</accession>
<dbReference type="PANTHER" id="PTHR43236:SF1">
    <property type="entry name" value="BLL7220 PROTEIN"/>
    <property type="match status" value="1"/>
</dbReference>
<dbReference type="RefSeq" id="WP_326926795.1">
    <property type="nucleotide sequence ID" value="NZ_CP123443.1"/>
</dbReference>
<keyword evidence="3" id="KW-1185">Reference proteome</keyword>
<evidence type="ECO:0000256" key="1">
    <source>
        <dbReference type="SAM" id="MobiDB-lite"/>
    </source>
</evidence>
<dbReference type="InterPro" id="IPR052345">
    <property type="entry name" value="Rad_response_metalloprotease"/>
</dbReference>
<evidence type="ECO:0000313" key="2">
    <source>
        <dbReference type="EMBL" id="WGK68609.1"/>
    </source>
</evidence>
<dbReference type="EMBL" id="CP123443">
    <property type="protein sequence ID" value="WGK68609.1"/>
    <property type="molecule type" value="Genomic_DNA"/>
</dbReference>
<organism evidence="2 3">
    <name type="scientific">Candidatus Haliotispira prima</name>
    <dbReference type="NCBI Taxonomy" id="3034016"/>
    <lineage>
        <taxon>Bacteria</taxon>
        <taxon>Pseudomonadati</taxon>
        <taxon>Spirochaetota</taxon>
        <taxon>Spirochaetia</taxon>
        <taxon>Spirochaetales</taxon>
        <taxon>Spirochaetaceae</taxon>
        <taxon>Candidatus Haliotispira</taxon>
    </lineage>
</organism>
<protein>
    <submittedName>
        <fullName evidence="2">ImmA/IrrE family metallo-endopeptidase</fullName>
    </submittedName>
</protein>
<reference evidence="2 3" key="1">
    <citation type="submission" date="2023-04" db="EMBL/GenBank/DDBJ databases">
        <title>Spirochaete genome identified in red abalone sample constitutes a novel genus.</title>
        <authorList>
            <person name="Sharma S.P."/>
            <person name="Purcell C.M."/>
            <person name="Hyde J.R."/>
            <person name="Severin A.J."/>
        </authorList>
    </citation>
    <scope>NUCLEOTIDE SEQUENCE [LARGE SCALE GENOMIC DNA]</scope>
    <source>
        <strain evidence="2 3">SP-2023</strain>
    </source>
</reference>
<feature type="region of interest" description="Disordered" evidence="1">
    <location>
        <begin position="1"/>
        <end position="22"/>
    </location>
</feature>